<keyword evidence="4" id="KW-0539">Nucleus</keyword>
<dbReference type="PANTHER" id="PTHR12826:SF13">
    <property type="entry name" value="RNA-BINDING PROTEIN PNO1"/>
    <property type="match status" value="1"/>
</dbReference>
<dbReference type="Proteomes" id="UP000078348">
    <property type="component" value="Unassembled WGS sequence"/>
</dbReference>
<dbReference type="Gene3D" id="3.30.1370.10">
    <property type="entry name" value="K Homology domain, type 1"/>
    <property type="match status" value="1"/>
</dbReference>
<keyword evidence="8" id="KW-1185">Reference proteome</keyword>
<evidence type="ECO:0000313" key="8">
    <source>
        <dbReference type="Proteomes" id="UP000078348"/>
    </source>
</evidence>
<reference evidence="7 8" key="1">
    <citation type="submission" date="2016-05" db="EMBL/GenBank/DDBJ databases">
        <title>Nuclear genome of Blastocystis sp. subtype 1 NandII.</title>
        <authorList>
            <person name="Gentekaki E."/>
            <person name="Curtis B."/>
            <person name="Stairs C."/>
            <person name="Eme L."/>
            <person name="Herman E."/>
            <person name="Klimes V."/>
            <person name="Arias M.C."/>
            <person name="Elias M."/>
            <person name="Hilliou F."/>
            <person name="Klute M."/>
            <person name="Malik S.-B."/>
            <person name="Pightling A."/>
            <person name="Rachubinski R."/>
            <person name="Salas D."/>
            <person name="Schlacht A."/>
            <person name="Suga H."/>
            <person name="Archibald J."/>
            <person name="Ball S.G."/>
            <person name="Clark G."/>
            <person name="Dacks J."/>
            <person name="Van Der Giezen M."/>
            <person name="Tsaousis A."/>
            <person name="Roger A."/>
        </authorList>
    </citation>
    <scope>NUCLEOTIDE SEQUENCE [LARGE SCALE GENOMIC DNA]</scope>
    <source>
        <strain evidence="8">ATCC 50177 / NandII</strain>
    </source>
</reference>
<dbReference type="SMART" id="SM00322">
    <property type="entry name" value="KH"/>
    <property type="match status" value="1"/>
</dbReference>
<dbReference type="EMBL" id="LXWW01000134">
    <property type="protein sequence ID" value="OAO15528.1"/>
    <property type="molecule type" value="Genomic_DNA"/>
</dbReference>
<dbReference type="PANTHER" id="PTHR12826">
    <property type="entry name" value="RIBONUCLEASE Y"/>
    <property type="match status" value="1"/>
</dbReference>
<dbReference type="SUPFAM" id="SSF54791">
    <property type="entry name" value="Eukaryotic type KH-domain (KH-domain type I)"/>
    <property type="match status" value="1"/>
</dbReference>
<dbReference type="AlphaFoldDB" id="A0A196SEU8"/>
<comment type="subcellular location">
    <subcellularLocation>
        <location evidence="1">Nucleus</location>
        <location evidence="1">Nucleolus</location>
    </subcellularLocation>
</comment>
<dbReference type="CDD" id="cd22392">
    <property type="entry name" value="KH-I_PNO1_rpt2"/>
    <property type="match status" value="1"/>
</dbReference>
<sequence length="224" mass="25596">MEVDSKNTVSVKEIEEKVEESKEEKKEEEAPNFPALSAQEMAGKEEIRRIRCPPNRFTPLKNNWEKLMRPVVDQLKLLIRFNVKTNCVELKTSPYTVDSGCLQKGEDYIHAFMLGFDIDDAVALLRLDDLYIETFEIKDVRLLHGDHISRAIGRIAGQMGKTKYAIENATRCRIVLADQTIHILGSYANIAIARNAICNLIMGSPPNKVYNQMKQVAARQRERF</sequence>
<name>A0A196SEU8_BLAHN</name>
<evidence type="ECO:0000259" key="6">
    <source>
        <dbReference type="SMART" id="SM00322"/>
    </source>
</evidence>
<evidence type="ECO:0000256" key="2">
    <source>
        <dbReference type="ARBA" id="ARBA00007515"/>
    </source>
</evidence>
<evidence type="ECO:0000256" key="5">
    <source>
        <dbReference type="SAM" id="MobiDB-lite"/>
    </source>
</evidence>
<dbReference type="InterPro" id="IPR036612">
    <property type="entry name" value="KH_dom_type_1_sf"/>
</dbReference>
<dbReference type="InterPro" id="IPR004087">
    <property type="entry name" value="KH_dom"/>
</dbReference>
<feature type="domain" description="K Homology" evidence="6">
    <location>
        <begin position="129"/>
        <end position="202"/>
    </location>
</feature>
<organism evidence="7 8">
    <name type="scientific">Blastocystis sp. subtype 1 (strain ATCC 50177 / NandII)</name>
    <dbReference type="NCBI Taxonomy" id="478820"/>
    <lineage>
        <taxon>Eukaryota</taxon>
        <taxon>Sar</taxon>
        <taxon>Stramenopiles</taxon>
        <taxon>Bigyra</taxon>
        <taxon>Opalozoa</taxon>
        <taxon>Opalinata</taxon>
        <taxon>Blastocystidae</taxon>
        <taxon>Blastocystis</taxon>
    </lineage>
</organism>
<dbReference type="OrthoDB" id="1932641at2759"/>
<evidence type="ECO:0000313" key="7">
    <source>
        <dbReference type="EMBL" id="OAO15528.1"/>
    </source>
</evidence>
<protein>
    <submittedName>
        <fullName evidence="7">RNA-binding protein PNO1-like protein</fullName>
    </submittedName>
</protein>
<evidence type="ECO:0000256" key="1">
    <source>
        <dbReference type="ARBA" id="ARBA00004604"/>
    </source>
</evidence>
<keyword evidence="3" id="KW-0694">RNA-binding</keyword>
<dbReference type="GO" id="GO:0003723">
    <property type="term" value="F:RNA binding"/>
    <property type="evidence" value="ECO:0007669"/>
    <property type="project" value="UniProtKB-KW"/>
</dbReference>
<dbReference type="Pfam" id="PF22891">
    <property type="entry name" value="KH_PNO1_2nd"/>
    <property type="match status" value="1"/>
</dbReference>
<feature type="compositionally biased region" description="Basic and acidic residues" evidence="5">
    <location>
        <begin position="12"/>
        <end position="29"/>
    </location>
</feature>
<feature type="region of interest" description="Disordered" evidence="5">
    <location>
        <begin position="1"/>
        <end position="34"/>
    </location>
</feature>
<dbReference type="CDD" id="cd22391">
    <property type="entry name" value="KH-I_PNO1_rpt1"/>
    <property type="match status" value="1"/>
</dbReference>
<proteinExistence type="inferred from homology"/>
<dbReference type="InterPro" id="IPR055211">
    <property type="entry name" value="KH_PNO1_2nd"/>
</dbReference>
<accession>A0A196SEU8</accession>
<gene>
    <name evidence="7" type="ORF">AV274_2753</name>
</gene>
<evidence type="ECO:0000256" key="4">
    <source>
        <dbReference type="ARBA" id="ARBA00023242"/>
    </source>
</evidence>
<comment type="similarity">
    <text evidence="2">Belongs to the PNO1 family.</text>
</comment>
<dbReference type="STRING" id="478820.A0A196SEU8"/>
<comment type="caution">
    <text evidence="7">The sequence shown here is derived from an EMBL/GenBank/DDBJ whole genome shotgun (WGS) entry which is preliminary data.</text>
</comment>
<dbReference type="GO" id="GO:0005730">
    <property type="term" value="C:nucleolus"/>
    <property type="evidence" value="ECO:0007669"/>
    <property type="project" value="UniProtKB-SubCell"/>
</dbReference>
<evidence type="ECO:0000256" key="3">
    <source>
        <dbReference type="ARBA" id="ARBA00022884"/>
    </source>
</evidence>
<dbReference type="InterPro" id="IPR055212">
    <property type="entry name" value="KH-I_PNO1_first"/>
</dbReference>
<dbReference type="FunFam" id="3.30.1370.10:FF:000009">
    <property type="entry name" value="RNA-binding protein PNO1"/>
    <property type="match status" value="1"/>
</dbReference>